<evidence type="ECO:0000256" key="1">
    <source>
        <dbReference type="SAM" id="SignalP"/>
    </source>
</evidence>
<dbReference type="EMBL" id="PGXC01000008">
    <property type="protein sequence ID" value="PKK90067.1"/>
    <property type="molecule type" value="Genomic_DNA"/>
</dbReference>
<accession>A0A2N1PNZ3</accession>
<reference evidence="2 3" key="1">
    <citation type="journal article" date="2017" name="ISME J.">
        <title>Potential for microbial H2 and metal transformations associated with novel bacteria and archaea in deep terrestrial subsurface sediments.</title>
        <authorList>
            <person name="Hernsdorf A.W."/>
            <person name="Amano Y."/>
            <person name="Miyakawa K."/>
            <person name="Ise K."/>
            <person name="Suzuki Y."/>
            <person name="Anantharaman K."/>
            <person name="Probst A."/>
            <person name="Burstein D."/>
            <person name="Thomas B.C."/>
            <person name="Banfield J.F."/>
        </authorList>
    </citation>
    <scope>NUCLEOTIDE SEQUENCE [LARGE SCALE GENOMIC DNA]</scope>
    <source>
        <strain evidence="2">HGW-Wallbacteria-1</strain>
    </source>
</reference>
<dbReference type="AlphaFoldDB" id="A0A2N1PNZ3"/>
<feature type="signal peptide" evidence="1">
    <location>
        <begin position="1"/>
        <end position="27"/>
    </location>
</feature>
<keyword evidence="1" id="KW-0732">Signal</keyword>
<name>A0A2N1PNZ3_9BACT</name>
<gene>
    <name evidence="2" type="ORF">CVV64_11145</name>
</gene>
<comment type="caution">
    <text evidence="2">The sequence shown here is derived from an EMBL/GenBank/DDBJ whole genome shotgun (WGS) entry which is preliminary data.</text>
</comment>
<evidence type="ECO:0000313" key="2">
    <source>
        <dbReference type="EMBL" id="PKK90067.1"/>
    </source>
</evidence>
<dbReference type="Proteomes" id="UP000233256">
    <property type="component" value="Unassembled WGS sequence"/>
</dbReference>
<feature type="chain" id="PRO_5014684021" evidence="1">
    <location>
        <begin position="28"/>
        <end position="75"/>
    </location>
</feature>
<organism evidence="2 3">
    <name type="scientific">Candidatus Wallbacteria bacterium HGW-Wallbacteria-1</name>
    <dbReference type="NCBI Taxonomy" id="2013854"/>
    <lineage>
        <taxon>Bacteria</taxon>
        <taxon>Candidatus Walliibacteriota</taxon>
    </lineage>
</organism>
<protein>
    <submittedName>
        <fullName evidence="2">Uncharacterized protein</fullName>
    </submittedName>
</protein>
<proteinExistence type="predicted"/>
<sequence length="75" mass="7784">MGIFKFSGKFVRSAAFIIIVLSSAVYQGCGTNGEPAKTDSATATVAADTTAKAENGSSVARNSEKLRIVYFSTAT</sequence>
<evidence type="ECO:0000313" key="3">
    <source>
        <dbReference type="Proteomes" id="UP000233256"/>
    </source>
</evidence>